<organism evidence="3 4">
    <name type="scientific">Malassezia vespertilionis</name>
    <dbReference type="NCBI Taxonomy" id="2020962"/>
    <lineage>
        <taxon>Eukaryota</taxon>
        <taxon>Fungi</taxon>
        <taxon>Dikarya</taxon>
        <taxon>Basidiomycota</taxon>
        <taxon>Ustilaginomycotina</taxon>
        <taxon>Malasseziomycetes</taxon>
        <taxon>Malasseziales</taxon>
        <taxon>Malasseziaceae</taxon>
        <taxon>Malassezia</taxon>
    </lineage>
</organism>
<dbReference type="OrthoDB" id="76453at2759"/>
<dbReference type="EMBL" id="KZ454992">
    <property type="protein sequence ID" value="PKI82978.1"/>
    <property type="molecule type" value="Genomic_DNA"/>
</dbReference>
<feature type="compositionally biased region" description="Polar residues" evidence="2">
    <location>
        <begin position="135"/>
        <end position="144"/>
    </location>
</feature>
<sequence length="467" mass="52850">MRHGSGGDFAIPVSAEEQLRRDIEHELDVHMKPSPNFFARRNAPLHMGLRGTPLRTAFYEDESDTSDDEMLMRSTGNHGALFATPRGKQPRPVRHARPTLSHAANEQLNIARLAGEAVEDPVPRRRLSPVARLSPQRSRQSSGETKVGSDDGYKKQPAKSVAWAEQQLADMVHCIKTMEREMERLRENAPNVLLERRVDAMEAGLDNQKEQLARLTSQFEAHVASSPASRAPRTDDAIVQLLARLNSAQAPPPEAEQNASLHTGIQRLYDELERVSNAVKHLQHTAVGTRAHTPPLRPSAFPLTPPYKEECTEPDEYPHAQERYEAICRTVAEALGLAPHASPRQTEHEKHTRKDKIRASMRHRVAEDMATESLLRRLAETPAPVLAKHELRLLEHLFEQHKREFLHQRQLYSELADELKCMEPGMDKAKRRILAKHVHESIDSLEAEATRINDLRAHLARQGYTMH</sequence>
<feature type="coiled-coil region" evidence="1">
    <location>
        <begin position="168"/>
        <end position="218"/>
    </location>
</feature>
<proteinExistence type="predicted"/>
<feature type="region of interest" description="Disordered" evidence="2">
    <location>
        <begin position="114"/>
        <end position="159"/>
    </location>
</feature>
<protein>
    <submittedName>
        <fullName evidence="3">Uncharacterized protein</fullName>
    </submittedName>
</protein>
<keyword evidence="1" id="KW-0175">Coiled coil</keyword>
<name>A0A2N1J8U8_9BASI</name>
<evidence type="ECO:0000256" key="2">
    <source>
        <dbReference type="SAM" id="MobiDB-lite"/>
    </source>
</evidence>
<gene>
    <name evidence="3" type="ORF">MVES_002967</name>
</gene>
<evidence type="ECO:0000256" key="1">
    <source>
        <dbReference type="SAM" id="Coils"/>
    </source>
</evidence>
<dbReference type="AlphaFoldDB" id="A0A2N1J8U8"/>
<reference evidence="3 4" key="1">
    <citation type="submission" date="2017-10" db="EMBL/GenBank/DDBJ databases">
        <title>A novel species of cold-tolerant Malassezia isolated from bats.</title>
        <authorList>
            <person name="Lorch J.M."/>
            <person name="Palmer J.M."/>
            <person name="Vanderwolf K.J."/>
            <person name="Schmidt K.Z."/>
            <person name="Verant M.L."/>
            <person name="Weller T.J."/>
            <person name="Blehert D.S."/>
        </authorList>
    </citation>
    <scope>NUCLEOTIDE SEQUENCE [LARGE SCALE GENOMIC DNA]</scope>
    <source>
        <strain evidence="3 4">NWHC:44797-103</strain>
    </source>
</reference>
<keyword evidence="4" id="KW-1185">Reference proteome</keyword>
<accession>A0A2N1J8U8</accession>
<evidence type="ECO:0000313" key="3">
    <source>
        <dbReference type="EMBL" id="PKI82978.1"/>
    </source>
</evidence>
<dbReference type="Proteomes" id="UP000232875">
    <property type="component" value="Unassembled WGS sequence"/>
</dbReference>
<evidence type="ECO:0000313" key="4">
    <source>
        <dbReference type="Proteomes" id="UP000232875"/>
    </source>
</evidence>